<organism evidence="1 2">
    <name type="scientific">Trichonephila inaurata madagascariensis</name>
    <dbReference type="NCBI Taxonomy" id="2747483"/>
    <lineage>
        <taxon>Eukaryota</taxon>
        <taxon>Metazoa</taxon>
        <taxon>Ecdysozoa</taxon>
        <taxon>Arthropoda</taxon>
        <taxon>Chelicerata</taxon>
        <taxon>Arachnida</taxon>
        <taxon>Araneae</taxon>
        <taxon>Araneomorphae</taxon>
        <taxon>Entelegynae</taxon>
        <taxon>Araneoidea</taxon>
        <taxon>Nephilidae</taxon>
        <taxon>Trichonephila</taxon>
        <taxon>Trichonephila inaurata</taxon>
    </lineage>
</organism>
<proteinExistence type="predicted"/>
<comment type="caution">
    <text evidence="1">The sequence shown here is derived from an EMBL/GenBank/DDBJ whole genome shotgun (WGS) entry which is preliminary data.</text>
</comment>
<gene>
    <name evidence="1" type="ORF">TNIN_290531</name>
</gene>
<evidence type="ECO:0000313" key="1">
    <source>
        <dbReference type="EMBL" id="GFY41890.1"/>
    </source>
</evidence>
<sequence>MAFEEKVPFLCLWTLKMHSIEFGELDCLKSWFPVVFLATCVNGLRVFLTKDLLVLGIAILNLALSKPDRDLSQGAALSPFFFNPMINGLIELIPKSVPGVNISFFGDECYRI</sequence>
<evidence type="ECO:0000313" key="2">
    <source>
        <dbReference type="Proteomes" id="UP000886998"/>
    </source>
</evidence>
<name>A0A8X6WW89_9ARAC</name>
<keyword evidence="2" id="KW-1185">Reference proteome</keyword>
<reference evidence="1" key="1">
    <citation type="submission" date="2020-08" db="EMBL/GenBank/DDBJ databases">
        <title>Multicomponent nature underlies the extraordinary mechanical properties of spider dragline silk.</title>
        <authorList>
            <person name="Kono N."/>
            <person name="Nakamura H."/>
            <person name="Mori M."/>
            <person name="Yoshida Y."/>
            <person name="Ohtoshi R."/>
            <person name="Malay A.D."/>
            <person name="Moran D.A.P."/>
            <person name="Tomita M."/>
            <person name="Numata K."/>
            <person name="Arakawa K."/>
        </authorList>
    </citation>
    <scope>NUCLEOTIDE SEQUENCE</scope>
</reference>
<dbReference type="Proteomes" id="UP000886998">
    <property type="component" value="Unassembled WGS sequence"/>
</dbReference>
<dbReference type="AlphaFoldDB" id="A0A8X6WW89"/>
<dbReference type="EMBL" id="BMAV01002733">
    <property type="protein sequence ID" value="GFY41890.1"/>
    <property type="molecule type" value="Genomic_DNA"/>
</dbReference>
<protein>
    <submittedName>
        <fullName evidence="1">Uncharacterized protein</fullName>
    </submittedName>
</protein>
<accession>A0A8X6WW89</accession>